<gene>
    <name evidence="9" type="primary">glnA4-1</name>
    <name evidence="9" type="ORF">IFM12276_12490</name>
</gene>
<feature type="domain" description="GS beta-grasp" evidence="7">
    <location>
        <begin position="18"/>
        <end position="116"/>
    </location>
</feature>
<name>A0ABM8CTC9_9NOCA</name>
<dbReference type="Pfam" id="PF00120">
    <property type="entry name" value="Gln-synt_C"/>
    <property type="match status" value="1"/>
</dbReference>
<organism evidence="9 10">
    <name type="scientific">Nocardia sputorum</name>
    <dbReference type="NCBI Taxonomy" id="2984338"/>
    <lineage>
        <taxon>Bacteria</taxon>
        <taxon>Bacillati</taxon>
        <taxon>Actinomycetota</taxon>
        <taxon>Actinomycetes</taxon>
        <taxon>Mycobacteriales</taxon>
        <taxon>Nocardiaceae</taxon>
        <taxon>Nocardia</taxon>
    </lineage>
</organism>
<evidence type="ECO:0000256" key="3">
    <source>
        <dbReference type="ARBA" id="ARBA00022741"/>
    </source>
</evidence>
<evidence type="ECO:0000256" key="6">
    <source>
        <dbReference type="RuleBase" id="RU000384"/>
    </source>
</evidence>
<evidence type="ECO:0000256" key="5">
    <source>
        <dbReference type="PROSITE-ProRule" id="PRU01330"/>
    </source>
</evidence>
<evidence type="ECO:0000259" key="7">
    <source>
        <dbReference type="PROSITE" id="PS51986"/>
    </source>
</evidence>
<evidence type="ECO:0000256" key="4">
    <source>
        <dbReference type="ARBA" id="ARBA00022840"/>
    </source>
</evidence>
<keyword evidence="3" id="KW-0547">Nucleotide-binding</keyword>
<dbReference type="InterPro" id="IPR008146">
    <property type="entry name" value="Gln_synth_cat_dom"/>
</dbReference>
<comment type="similarity">
    <text evidence="1 5 6">Belongs to the glutamine synthetase family.</text>
</comment>
<dbReference type="EMBL" id="AP026978">
    <property type="protein sequence ID" value="BDT98220.1"/>
    <property type="molecule type" value="Genomic_DNA"/>
</dbReference>
<dbReference type="PROSITE" id="PS51986">
    <property type="entry name" value="GS_BETA_GRASP"/>
    <property type="match status" value="1"/>
</dbReference>
<evidence type="ECO:0000259" key="8">
    <source>
        <dbReference type="PROSITE" id="PS51987"/>
    </source>
</evidence>
<keyword evidence="2" id="KW-0436">Ligase</keyword>
<evidence type="ECO:0000256" key="1">
    <source>
        <dbReference type="ARBA" id="ARBA00009897"/>
    </source>
</evidence>
<keyword evidence="4" id="KW-0067">ATP-binding</keyword>
<dbReference type="SUPFAM" id="SSF55931">
    <property type="entry name" value="Glutamine synthetase/guanido kinase"/>
    <property type="match status" value="1"/>
</dbReference>
<evidence type="ECO:0000313" key="10">
    <source>
        <dbReference type="Proteomes" id="UP001317870"/>
    </source>
</evidence>
<proteinExistence type="inferred from homology"/>
<feature type="domain" description="GS catalytic" evidence="8">
    <location>
        <begin position="123"/>
        <end position="454"/>
    </location>
</feature>
<accession>A0ABM8CTC9</accession>
<dbReference type="InterPro" id="IPR014746">
    <property type="entry name" value="Gln_synth/guanido_kin_cat_dom"/>
</dbReference>
<dbReference type="RefSeq" id="WP_281878221.1">
    <property type="nucleotide sequence ID" value="NZ_AP026978.1"/>
</dbReference>
<sequence>MRSGMLSVAQLRDRVDTGEIDTVLVAMTDMQGRLQGKRCAARYFLDEVVQHATEACEYLLAVDVDMTTVDGYALSSWETGYGDVVLRPDLRTLRTTPWWPGTALVLCDVEHVVPEGRPVPASPRQVLRRQLDRLAERGLRAFVGTELEFLVFDDSYEAAWNAGYRGLTPANQYNVDYSMLGTGRIEPLLRRIRKEMDGAGMYVESAKGECNPGQHEIAFRYDEALVTCDNHSIYKTGAKEIAAQEGRSLTFMAKYNEREGNSCHIHLSLRGESGEPVFAGDGADGMSPLMRQFIAGQLDCLREFTYLLAPNINSYKRFVTGSFAPTAIAWGRDNRTCAVRVVGEEHSLRFENRVPGGDVNPYLAVAALIAAGLHGIDRGLPLEPEFHGNAYRSERPRVPRTLREAAQLFGDSTVARAAFGDDVVEHYRNAARVELDAYDAAVTDWERIRGFERL</sequence>
<dbReference type="PROSITE" id="PS51987">
    <property type="entry name" value="GS_CATALYTIC"/>
    <property type="match status" value="1"/>
</dbReference>
<dbReference type="PANTHER" id="PTHR43785">
    <property type="entry name" value="GAMMA-GLUTAMYLPUTRESCINE SYNTHETASE"/>
    <property type="match status" value="1"/>
</dbReference>
<dbReference type="SUPFAM" id="SSF54368">
    <property type="entry name" value="Glutamine synthetase, N-terminal domain"/>
    <property type="match status" value="1"/>
</dbReference>
<dbReference type="PANTHER" id="PTHR43785:SF12">
    <property type="entry name" value="TYPE-1 GLUTAMINE SYNTHETASE 2"/>
    <property type="match status" value="1"/>
</dbReference>
<dbReference type="Proteomes" id="UP001317870">
    <property type="component" value="Chromosome"/>
</dbReference>
<protein>
    <submittedName>
        <fullName evidence="9">Glutamine synthetase</fullName>
    </submittedName>
</protein>
<dbReference type="InterPro" id="IPR008147">
    <property type="entry name" value="Gln_synt_N"/>
</dbReference>
<evidence type="ECO:0000256" key="2">
    <source>
        <dbReference type="ARBA" id="ARBA00022598"/>
    </source>
</evidence>
<dbReference type="Gene3D" id="3.30.590.10">
    <property type="entry name" value="Glutamine synthetase/guanido kinase, catalytic domain"/>
    <property type="match status" value="1"/>
</dbReference>
<reference evidence="9 10" key="1">
    <citation type="submission" date="2022-11" db="EMBL/GenBank/DDBJ databases">
        <title>Genome Sequencing of Nocardia sp. ON39_IFM12276 and assembly.</title>
        <authorList>
            <person name="Shimojima M."/>
            <person name="Toyokawa M."/>
            <person name="Uesaka K."/>
        </authorList>
    </citation>
    <scope>NUCLEOTIDE SEQUENCE [LARGE SCALE GENOMIC DNA]</scope>
    <source>
        <strain evidence="9 10">IFM 12276</strain>
    </source>
</reference>
<dbReference type="Gene3D" id="3.10.20.70">
    <property type="entry name" value="Glutamine synthetase, N-terminal domain"/>
    <property type="match status" value="1"/>
</dbReference>
<keyword evidence="10" id="KW-1185">Reference proteome</keyword>
<dbReference type="InterPro" id="IPR036651">
    <property type="entry name" value="Gln_synt_N_sf"/>
</dbReference>
<dbReference type="SMART" id="SM01230">
    <property type="entry name" value="Gln-synt_C"/>
    <property type="match status" value="1"/>
</dbReference>
<evidence type="ECO:0000313" key="9">
    <source>
        <dbReference type="EMBL" id="BDT98220.1"/>
    </source>
</evidence>